<evidence type="ECO:0000313" key="1">
    <source>
        <dbReference type="EMBL" id="KAJ3804918.1"/>
    </source>
</evidence>
<name>A0ACC1TJZ4_9AGAR</name>
<reference evidence="1" key="1">
    <citation type="submission" date="2022-09" db="EMBL/GenBank/DDBJ databases">
        <title>A Global Phylogenomic Analysis of the Shiitake Genus Lentinula.</title>
        <authorList>
            <consortium name="DOE Joint Genome Institute"/>
            <person name="Sierra-Patev S."/>
            <person name="Min B."/>
            <person name="Naranjo-Ortiz M."/>
            <person name="Looney B."/>
            <person name="Konkel Z."/>
            <person name="Slot J.C."/>
            <person name="Sakamoto Y."/>
            <person name="Steenwyk J.L."/>
            <person name="Rokas A."/>
            <person name="Carro J."/>
            <person name="Camarero S."/>
            <person name="Ferreira P."/>
            <person name="Molpeceres G."/>
            <person name="Ruiz-Duenas F.J."/>
            <person name="Serrano A."/>
            <person name="Henrissat B."/>
            <person name="Drula E."/>
            <person name="Hughes K.W."/>
            <person name="Mata J.L."/>
            <person name="Ishikawa N.K."/>
            <person name="Vargas-Isla R."/>
            <person name="Ushijima S."/>
            <person name="Smith C.A."/>
            <person name="Ahrendt S."/>
            <person name="Andreopoulos W."/>
            <person name="He G."/>
            <person name="Labutti K."/>
            <person name="Lipzen A."/>
            <person name="Ng V."/>
            <person name="Riley R."/>
            <person name="Sandor L."/>
            <person name="Barry K."/>
            <person name="Martinez A.T."/>
            <person name="Xiao Y."/>
            <person name="Gibbons J.G."/>
            <person name="Terashima K."/>
            <person name="Grigoriev I.V."/>
            <person name="Hibbett D.S."/>
        </authorList>
    </citation>
    <scope>NUCLEOTIDE SEQUENCE</scope>
    <source>
        <strain evidence="1">TMI1499</strain>
    </source>
</reference>
<dbReference type="EMBL" id="MU795757">
    <property type="protein sequence ID" value="KAJ3804918.1"/>
    <property type="molecule type" value="Genomic_DNA"/>
</dbReference>
<gene>
    <name evidence="1" type="ORF">F5876DRAFT_8398</name>
</gene>
<evidence type="ECO:0000313" key="2">
    <source>
        <dbReference type="Proteomes" id="UP001163835"/>
    </source>
</evidence>
<keyword evidence="2" id="KW-1185">Reference proteome</keyword>
<accession>A0ACC1TJZ4</accession>
<feature type="non-terminal residue" evidence="1">
    <location>
        <position position="1"/>
    </location>
</feature>
<protein>
    <submittedName>
        <fullName evidence="1">Uncharacterized protein</fullName>
    </submittedName>
</protein>
<proteinExistence type="predicted"/>
<organism evidence="1 2">
    <name type="scientific">Lentinula aff. lateritia</name>
    <dbReference type="NCBI Taxonomy" id="2804960"/>
    <lineage>
        <taxon>Eukaryota</taxon>
        <taxon>Fungi</taxon>
        <taxon>Dikarya</taxon>
        <taxon>Basidiomycota</taxon>
        <taxon>Agaricomycotina</taxon>
        <taxon>Agaricomycetes</taxon>
        <taxon>Agaricomycetidae</taxon>
        <taxon>Agaricales</taxon>
        <taxon>Marasmiineae</taxon>
        <taxon>Omphalotaceae</taxon>
        <taxon>Lentinula</taxon>
    </lineage>
</organism>
<comment type="caution">
    <text evidence="1">The sequence shown here is derived from an EMBL/GenBank/DDBJ whole genome shotgun (WGS) entry which is preliminary data.</text>
</comment>
<feature type="non-terminal residue" evidence="1">
    <location>
        <position position="76"/>
    </location>
</feature>
<sequence length="76" mass="8410">GKSHLINLVNTPGHVNIIDASSFGHLVGGWYIIGYGTSSKVSSRAVLYTITLVTNKIDRHLLGLRIRPTDAYYKIR</sequence>
<dbReference type="Proteomes" id="UP001163835">
    <property type="component" value="Unassembled WGS sequence"/>
</dbReference>